<sequence>MSRAALLAWASPVPHRTAEFVEWYENVHIPQVRAAIPSIEEVVRYRLVDPADPERQPRFLTFYDLGEVDVADASASLAEAAKAGELEPSSSMDLVTDPPVIQWYIRDSGAL</sequence>
<accession>A0ABV3GLV7</accession>
<dbReference type="Proteomes" id="UP001551675">
    <property type="component" value="Unassembled WGS sequence"/>
</dbReference>
<organism evidence="1 2">
    <name type="scientific">Microtetraspora glauca</name>
    <dbReference type="NCBI Taxonomy" id="1996"/>
    <lineage>
        <taxon>Bacteria</taxon>
        <taxon>Bacillati</taxon>
        <taxon>Actinomycetota</taxon>
        <taxon>Actinomycetes</taxon>
        <taxon>Streptosporangiales</taxon>
        <taxon>Streptosporangiaceae</taxon>
        <taxon>Microtetraspora</taxon>
    </lineage>
</organism>
<evidence type="ECO:0000313" key="2">
    <source>
        <dbReference type="Proteomes" id="UP001551675"/>
    </source>
</evidence>
<dbReference type="Gene3D" id="3.30.70.100">
    <property type="match status" value="1"/>
</dbReference>
<keyword evidence="2" id="KW-1185">Reference proteome</keyword>
<dbReference type="EMBL" id="JBFALK010000016">
    <property type="protein sequence ID" value="MEV0972421.1"/>
    <property type="molecule type" value="Genomic_DNA"/>
</dbReference>
<gene>
    <name evidence="1" type="ORF">AB0I59_27785</name>
</gene>
<reference evidence="1 2" key="1">
    <citation type="submission" date="2024-06" db="EMBL/GenBank/DDBJ databases">
        <title>The Natural Products Discovery Center: Release of the First 8490 Sequenced Strains for Exploring Actinobacteria Biosynthetic Diversity.</title>
        <authorList>
            <person name="Kalkreuter E."/>
            <person name="Kautsar S.A."/>
            <person name="Yang D."/>
            <person name="Bader C.D."/>
            <person name="Teijaro C.N."/>
            <person name="Fluegel L."/>
            <person name="Davis C.M."/>
            <person name="Simpson J.R."/>
            <person name="Lauterbach L."/>
            <person name="Steele A.D."/>
            <person name="Gui C."/>
            <person name="Meng S."/>
            <person name="Li G."/>
            <person name="Viehrig K."/>
            <person name="Ye F."/>
            <person name="Su P."/>
            <person name="Kiefer A.F."/>
            <person name="Nichols A."/>
            <person name="Cepeda A.J."/>
            <person name="Yan W."/>
            <person name="Fan B."/>
            <person name="Jiang Y."/>
            <person name="Adhikari A."/>
            <person name="Zheng C.-J."/>
            <person name="Schuster L."/>
            <person name="Cowan T.M."/>
            <person name="Smanski M.J."/>
            <person name="Chevrette M.G."/>
            <person name="De Carvalho L.P.S."/>
            <person name="Shen B."/>
        </authorList>
    </citation>
    <scope>NUCLEOTIDE SEQUENCE [LARGE SCALE GENOMIC DNA]</scope>
    <source>
        <strain evidence="1 2">NPDC050100</strain>
    </source>
</reference>
<comment type="caution">
    <text evidence="1">The sequence shown here is derived from an EMBL/GenBank/DDBJ whole genome shotgun (WGS) entry which is preliminary data.</text>
</comment>
<evidence type="ECO:0000313" key="1">
    <source>
        <dbReference type="EMBL" id="MEV0972421.1"/>
    </source>
</evidence>
<name>A0ABV3GLV7_MICGL</name>
<dbReference type="SUPFAM" id="SSF54909">
    <property type="entry name" value="Dimeric alpha+beta barrel"/>
    <property type="match status" value="1"/>
</dbReference>
<dbReference type="RefSeq" id="WP_228638395.1">
    <property type="nucleotide sequence ID" value="NZ_JBFALK010000016.1"/>
</dbReference>
<evidence type="ECO:0008006" key="3">
    <source>
        <dbReference type="Google" id="ProtNLM"/>
    </source>
</evidence>
<proteinExistence type="predicted"/>
<protein>
    <recommendedName>
        <fullName evidence="3">EthD family reductase</fullName>
    </recommendedName>
</protein>
<dbReference type="InterPro" id="IPR011008">
    <property type="entry name" value="Dimeric_a/b-barrel"/>
</dbReference>